<dbReference type="Pfam" id="PF19850">
    <property type="entry name" value="DUF6325"/>
    <property type="match status" value="1"/>
</dbReference>
<dbReference type="InterPro" id="IPR046288">
    <property type="entry name" value="DUF6325"/>
</dbReference>
<keyword evidence="2" id="KW-1185">Reference proteome</keyword>
<gene>
    <name evidence="1" type="ORF">GCM10022200_17300</name>
</gene>
<reference evidence="2" key="1">
    <citation type="journal article" date="2019" name="Int. J. Syst. Evol. Microbiol.">
        <title>The Global Catalogue of Microorganisms (GCM) 10K type strain sequencing project: providing services to taxonomists for standard genome sequencing and annotation.</title>
        <authorList>
            <consortium name="The Broad Institute Genomics Platform"/>
            <consortium name="The Broad Institute Genome Sequencing Center for Infectious Disease"/>
            <person name="Wu L."/>
            <person name="Ma J."/>
        </authorList>
    </citation>
    <scope>NUCLEOTIDE SEQUENCE [LARGE SCALE GENOMIC DNA]</scope>
    <source>
        <strain evidence="2">JCM 16544</strain>
    </source>
</reference>
<dbReference type="RefSeq" id="WP_344737598.1">
    <property type="nucleotide sequence ID" value="NZ_BAAAYU010000005.1"/>
</dbReference>
<organism evidence="1 2">
    <name type="scientific">Microbacterium awajiense</name>
    <dbReference type="NCBI Taxonomy" id="415214"/>
    <lineage>
        <taxon>Bacteria</taxon>
        <taxon>Bacillati</taxon>
        <taxon>Actinomycetota</taxon>
        <taxon>Actinomycetes</taxon>
        <taxon>Micrococcales</taxon>
        <taxon>Microbacteriaceae</taxon>
        <taxon>Microbacterium</taxon>
    </lineage>
</organism>
<dbReference type="EMBL" id="BAAAYU010000005">
    <property type="protein sequence ID" value="GAA3634603.1"/>
    <property type="molecule type" value="Genomic_DNA"/>
</dbReference>
<comment type="caution">
    <text evidence="1">The sequence shown here is derived from an EMBL/GenBank/DDBJ whole genome shotgun (WGS) entry which is preliminary data.</text>
</comment>
<name>A0ABP7AL84_9MICO</name>
<evidence type="ECO:0000313" key="1">
    <source>
        <dbReference type="EMBL" id="GAA3634603.1"/>
    </source>
</evidence>
<evidence type="ECO:0000313" key="2">
    <source>
        <dbReference type="Proteomes" id="UP001501697"/>
    </source>
</evidence>
<protein>
    <recommendedName>
        <fullName evidence="3">DUF1269 domain-containing protein</fullName>
    </recommendedName>
</protein>
<accession>A0ABP7AL84</accession>
<proteinExistence type="predicted"/>
<evidence type="ECO:0008006" key="3">
    <source>
        <dbReference type="Google" id="ProtNLM"/>
    </source>
</evidence>
<dbReference type="Proteomes" id="UP001501697">
    <property type="component" value="Unassembled WGS sequence"/>
</dbReference>
<sequence length="144" mass="14928">MEDLEFGPVELVLAALPDDEPDRGVLDAIAALVEAGTVRLIDLLHIARDEDGRVTYLELDESGIDLGPLELAGAGLASHEDVQELGGSLPPGTSALLLVVEFLWAKDLASRLAQAGGFVVDWVRIPAPAVNAVVAEAAAVGKVG</sequence>